<dbReference type="InterPro" id="IPR024498">
    <property type="entry name" value="DUF2786"/>
</dbReference>
<protein>
    <submittedName>
        <fullName evidence="4">DUF2786 domain-containing protein</fullName>
    </submittedName>
</protein>
<reference evidence="5" key="1">
    <citation type="journal article" date="2019" name="Int. J. Syst. Evol. Microbiol.">
        <title>The Global Catalogue of Microorganisms (GCM) 10K type strain sequencing project: providing services to taxonomists for standard genome sequencing and annotation.</title>
        <authorList>
            <consortium name="The Broad Institute Genomics Platform"/>
            <consortium name="The Broad Institute Genome Sequencing Center for Infectious Disease"/>
            <person name="Wu L."/>
            <person name="Ma J."/>
        </authorList>
    </citation>
    <scope>NUCLEOTIDE SEQUENCE [LARGE SCALE GENOMIC DNA]</scope>
    <source>
        <strain evidence="5">JCM 17939</strain>
    </source>
</reference>
<dbReference type="RefSeq" id="WP_345432115.1">
    <property type="nucleotide sequence ID" value="NZ_BAABHK010000004.1"/>
</dbReference>
<gene>
    <name evidence="4" type="ORF">GCM10023196_037250</name>
</gene>
<name>A0ABP8UC10_9ACTN</name>
<sequence length="239" mass="25803">MTDVNESKLAQIRTLLAKAESTEFPDEAEALTAKAAELMAKYGIEQAMFADSKPGTDEVINKTVTIEQPWAREKALLLNGIALAMRCKVIQLTGSSPLTLHVFGFASDFERVELLYTSLLLQLANAMPKQGEAPGSGAQARSYRRAFALGFGTRVAARVEEAENRAKREAATTYAGRAELVLADRTALVQRAFEDEHPKARKGRKLTARVDGYYAGQAAGDRANIGGTGVGDVSRKPLS</sequence>
<dbReference type="Proteomes" id="UP001501442">
    <property type="component" value="Unassembled WGS sequence"/>
</dbReference>
<evidence type="ECO:0000256" key="1">
    <source>
        <dbReference type="SAM" id="MobiDB-lite"/>
    </source>
</evidence>
<feature type="domain" description="DUF2786" evidence="2">
    <location>
        <begin position="9"/>
        <end position="46"/>
    </location>
</feature>
<comment type="caution">
    <text evidence="4">The sequence shown here is derived from an EMBL/GenBank/DDBJ whole genome shotgun (WGS) entry which is preliminary data.</text>
</comment>
<feature type="region of interest" description="Disordered" evidence="1">
    <location>
        <begin position="219"/>
        <end position="239"/>
    </location>
</feature>
<evidence type="ECO:0000259" key="3">
    <source>
        <dbReference type="Pfam" id="PF23771"/>
    </source>
</evidence>
<keyword evidence="5" id="KW-1185">Reference proteome</keyword>
<dbReference type="Pfam" id="PF23771">
    <property type="entry name" value="DUF7168"/>
    <property type="match status" value="1"/>
</dbReference>
<organism evidence="4 5">
    <name type="scientific">Actinoallomurus vinaceus</name>
    <dbReference type="NCBI Taxonomy" id="1080074"/>
    <lineage>
        <taxon>Bacteria</taxon>
        <taxon>Bacillati</taxon>
        <taxon>Actinomycetota</taxon>
        <taxon>Actinomycetes</taxon>
        <taxon>Streptosporangiales</taxon>
        <taxon>Thermomonosporaceae</taxon>
        <taxon>Actinoallomurus</taxon>
    </lineage>
</organism>
<evidence type="ECO:0000313" key="5">
    <source>
        <dbReference type="Proteomes" id="UP001501442"/>
    </source>
</evidence>
<dbReference type="InterPro" id="IPR055592">
    <property type="entry name" value="DUF7168"/>
</dbReference>
<dbReference type="EMBL" id="BAABHK010000004">
    <property type="protein sequence ID" value="GAA4626949.1"/>
    <property type="molecule type" value="Genomic_DNA"/>
</dbReference>
<dbReference type="Pfam" id="PF10979">
    <property type="entry name" value="DUF2786"/>
    <property type="match status" value="1"/>
</dbReference>
<proteinExistence type="predicted"/>
<evidence type="ECO:0000259" key="2">
    <source>
        <dbReference type="Pfam" id="PF10979"/>
    </source>
</evidence>
<feature type="domain" description="DUF7168" evidence="3">
    <location>
        <begin position="67"/>
        <end position="178"/>
    </location>
</feature>
<evidence type="ECO:0000313" key="4">
    <source>
        <dbReference type="EMBL" id="GAA4626949.1"/>
    </source>
</evidence>
<accession>A0ABP8UC10</accession>